<evidence type="ECO:0000313" key="3">
    <source>
        <dbReference type="Proteomes" id="UP000324222"/>
    </source>
</evidence>
<comment type="caution">
    <text evidence="2">The sequence shown here is derived from an EMBL/GenBank/DDBJ whole genome shotgun (WGS) entry which is preliminary data.</text>
</comment>
<keyword evidence="1" id="KW-0732">Signal</keyword>
<dbReference type="AlphaFoldDB" id="A0A5B7CWA6"/>
<keyword evidence="3" id="KW-1185">Reference proteome</keyword>
<gene>
    <name evidence="2" type="ORF">E2C01_006215</name>
</gene>
<evidence type="ECO:0000256" key="1">
    <source>
        <dbReference type="SAM" id="SignalP"/>
    </source>
</evidence>
<organism evidence="2 3">
    <name type="scientific">Portunus trituberculatus</name>
    <name type="common">Swimming crab</name>
    <name type="synonym">Neptunus trituberculatus</name>
    <dbReference type="NCBI Taxonomy" id="210409"/>
    <lineage>
        <taxon>Eukaryota</taxon>
        <taxon>Metazoa</taxon>
        <taxon>Ecdysozoa</taxon>
        <taxon>Arthropoda</taxon>
        <taxon>Crustacea</taxon>
        <taxon>Multicrustacea</taxon>
        <taxon>Malacostraca</taxon>
        <taxon>Eumalacostraca</taxon>
        <taxon>Eucarida</taxon>
        <taxon>Decapoda</taxon>
        <taxon>Pleocyemata</taxon>
        <taxon>Brachyura</taxon>
        <taxon>Eubrachyura</taxon>
        <taxon>Portunoidea</taxon>
        <taxon>Portunidae</taxon>
        <taxon>Portuninae</taxon>
        <taxon>Portunus</taxon>
    </lineage>
</organism>
<protein>
    <recommendedName>
        <fullName evidence="4">Secreted protein</fullName>
    </recommendedName>
</protein>
<name>A0A5B7CWA6_PORTR</name>
<feature type="signal peptide" evidence="1">
    <location>
        <begin position="1"/>
        <end position="21"/>
    </location>
</feature>
<sequence>MHEAVAGCGWLAVWLAGGTTALKNSVREERARTSVEGREKTQFLIRVTHSLHKRYMEASYRAAYHPHVSGCLLLPCWFSPRSVPPKSAQLFPSQIPRRCLVSS</sequence>
<feature type="chain" id="PRO_5022683710" description="Secreted protein" evidence="1">
    <location>
        <begin position="22"/>
        <end position="103"/>
    </location>
</feature>
<evidence type="ECO:0008006" key="4">
    <source>
        <dbReference type="Google" id="ProtNLM"/>
    </source>
</evidence>
<reference evidence="2 3" key="1">
    <citation type="submission" date="2019-05" db="EMBL/GenBank/DDBJ databases">
        <title>Another draft genome of Portunus trituberculatus and its Hox gene families provides insights of decapod evolution.</title>
        <authorList>
            <person name="Jeong J.-H."/>
            <person name="Song I."/>
            <person name="Kim S."/>
            <person name="Choi T."/>
            <person name="Kim D."/>
            <person name="Ryu S."/>
            <person name="Kim W."/>
        </authorList>
    </citation>
    <scope>NUCLEOTIDE SEQUENCE [LARGE SCALE GENOMIC DNA]</scope>
    <source>
        <tissue evidence="2">Muscle</tissue>
    </source>
</reference>
<proteinExistence type="predicted"/>
<dbReference type="EMBL" id="VSRR010000284">
    <property type="protein sequence ID" value="MPC13478.1"/>
    <property type="molecule type" value="Genomic_DNA"/>
</dbReference>
<accession>A0A5B7CWA6</accession>
<evidence type="ECO:0000313" key="2">
    <source>
        <dbReference type="EMBL" id="MPC13478.1"/>
    </source>
</evidence>
<dbReference type="Proteomes" id="UP000324222">
    <property type="component" value="Unassembled WGS sequence"/>
</dbReference>